<accession>A0ABW0FNV8</accession>
<organism evidence="1 2">
    <name type="scientific">Brevundimonas staleyi</name>
    <dbReference type="NCBI Taxonomy" id="74326"/>
    <lineage>
        <taxon>Bacteria</taxon>
        <taxon>Pseudomonadati</taxon>
        <taxon>Pseudomonadota</taxon>
        <taxon>Alphaproteobacteria</taxon>
        <taxon>Caulobacterales</taxon>
        <taxon>Caulobacteraceae</taxon>
        <taxon>Brevundimonas</taxon>
    </lineage>
</organism>
<dbReference type="Proteomes" id="UP001596152">
    <property type="component" value="Unassembled WGS sequence"/>
</dbReference>
<dbReference type="RefSeq" id="WP_374038961.1">
    <property type="nucleotide sequence ID" value="NZ_CP169082.1"/>
</dbReference>
<comment type="caution">
    <text evidence="1">The sequence shown here is derived from an EMBL/GenBank/DDBJ whole genome shotgun (WGS) entry which is preliminary data.</text>
</comment>
<evidence type="ECO:0000313" key="2">
    <source>
        <dbReference type="Proteomes" id="UP001596152"/>
    </source>
</evidence>
<proteinExistence type="predicted"/>
<dbReference type="EMBL" id="JBHSLF010000011">
    <property type="protein sequence ID" value="MFC5343226.1"/>
    <property type="molecule type" value="Genomic_DNA"/>
</dbReference>
<evidence type="ECO:0000313" key="1">
    <source>
        <dbReference type="EMBL" id="MFC5343226.1"/>
    </source>
</evidence>
<keyword evidence="2" id="KW-1185">Reference proteome</keyword>
<name>A0ABW0FNV8_9CAUL</name>
<sequence length="70" mass="8204">MREFLVCHDYGMGGLWWWITAPSAETIQSAFRDVIVFDVPPDWWSDELDAIVRHVQLDDPDDTGLNELRR</sequence>
<reference evidence="2" key="1">
    <citation type="journal article" date="2019" name="Int. J. Syst. Evol. Microbiol.">
        <title>The Global Catalogue of Microorganisms (GCM) 10K type strain sequencing project: providing services to taxonomists for standard genome sequencing and annotation.</title>
        <authorList>
            <consortium name="The Broad Institute Genomics Platform"/>
            <consortium name="The Broad Institute Genome Sequencing Center for Infectious Disease"/>
            <person name="Wu L."/>
            <person name="Ma J."/>
        </authorList>
    </citation>
    <scope>NUCLEOTIDE SEQUENCE [LARGE SCALE GENOMIC DNA]</scope>
    <source>
        <strain evidence="2">JCM 12125</strain>
    </source>
</reference>
<protein>
    <submittedName>
        <fullName evidence="1">Uncharacterized protein</fullName>
    </submittedName>
</protein>
<gene>
    <name evidence="1" type="ORF">ACFPIE_04820</name>
</gene>